<evidence type="ECO:0000313" key="3">
    <source>
        <dbReference type="Proteomes" id="UP000617426"/>
    </source>
</evidence>
<keyword evidence="3" id="KW-1185">Reference proteome</keyword>
<dbReference type="InterPro" id="IPR000600">
    <property type="entry name" value="ROK"/>
</dbReference>
<evidence type="ECO:0000313" key="2">
    <source>
        <dbReference type="EMBL" id="MBB6333784.1"/>
    </source>
</evidence>
<dbReference type="SUPFAM" id="SSF46785">
    <property type="entry name" value="Winged helix' DNA-binding domain"/>
    <property type="match status" value="1"/>
</dbReference>
<dbReference type="SUPFAM" id="SSF53067">
    <property type="entry name" value="Actin-like ATPase domain"/>
    <property type="match status" value="1"/>
</dbReference>
<organism evidence="2 3">
    <name type="scientific">Schaalia hyovaginalis</name>
    <dbReference type="NCBI Taxonomy" id="29316"/>
    <lineage>
        <taxon>Bacteria</taxon>
        <taxon>Bacillati</taxon>
        <taxon>Actinomycetota</taxon>
        <taxon>Actinomycetes</taxon>
        <taxon>Actinomycetales</taxon>
        <taxon>Actinomycetaceae</taxon>
        <taxon>Schaalia</taxon>
    </lineage>
</organism>
<gene>
    <name evidence="2" type="ORF">HD592_000349</name>
</gene>
<dbReference type="RefSeq" id="WP_184451458.1">
    <property type="nucleotide sequence ID" value="NZ_JACHMK010000001.1"/>
</dbReference>
<comment type="similarity">
    <text evidence="1">Belongs to the ROK (NagC/XylR) family.</text>
</comment>
<dbReference type="InterPro" id="IPR036388">
    <property type="entry name" value="WH-like_DNA-bd_sf"/>
</dbReference>
<dbReference type="Pfam" id="PF00480">
    <property type="entry name" value="ROK"/>
    <property type="match status" value="1"/>
</dbReference>
<accession>A0A923IYM2</accession>
<keyword evidence="2" id="KW-0808">Transferase</keyword>
<dbReference type="Gene3D" id="1.10.10.10">
    <property type="entry name" value="Winged helix-like DNA-binding domain superfamily/Winged helix DNA-binding domain"/>
    <property type="match status" value="1"/>
</dbReference>
<dbReference type="EMBL" id="JACHMK010000001">
    <property type="protein sequence ID" value="MBB6333784.1"/>
    <property type="molecule type" value="Genomic_DNA"/>
</dbReference>
<keyword evidence="2" id="KW-0418">Kinase</keyword>
<dbReference type="InterPro" id="IPR043129">
    <property type="entry name" value="ATPase_NBD"/>
</dbReference>
<dbReference type="Proteomes" id="UP000617426">
    <property type="component" value="Unassembled WGS sequence"/>
</dbReference>
<dbReference type="Gene3D" id="3.30.420.40">
    <property type="match status" value="2"/>
</dbReference>
<dbReference type="AlphaFoldDB" id="A0A923IYM2"/>
<reference evidence="2" key="1">
    <citation type="submission" date="2020-08" db="EMBL/GenBank/DDBJ databases">
        <title>Sequencing the genomes of 1000 actinobacteria strains.</title>
        <authorList>
            <person name="Klenk H.-P."/>
        </authorList>
    </citation>
    <scope>NUCLEOTIDE SEQUENCE</scope>
    <source>
        <strain evidence="2">DSM 10695</strain>
    </source>
</reference>
<protein>
    <submittedName>
        <fullName evidence="2">NBD/HSP70 family sugar kinase</fullName>
    </submittedName>
</protein>
<sequence length="389" mass="40944">MRAPRRIQRRANMSAALKSCIDGPRTLADIAAATGVTRVAAEAVVSDLVELGWLEEVAVTPAAPRLGRPAAHIGLHSALGQVLSIDIGAHHATAMTADLSGAILAAERIELAEDLIAPDRLDASIGLGRRVLARNPGLPVWTCTLASPGVVHEGVVAYFGGEGMPGWKGVRLDEEVGAALGTRVRSAGDCALGARGESWRGAAAAFDDVVYILAGRRTGAASVINHRVHEGLFGAAGLIGELPQLRWRELEEEVFADALYEGASPTREDLIRAARRSDSRALRALDEYAEVLALGAAAMILALAPQCLVVGGQYSADADLFLPRLTEALDRLCPFAPEVVVSTLGADAVVQGGIRLALDDILDRLDAIVQGADFFPAATPESLWAEDRR</sequence>
<name>A0A923IYM2_9ACTO</name>
<dbReference type="InterPro" id="IPR036390">
    <property type="entry name" value="WH_DNA-bd_sf"/>
</dbReference>
<evidence type="ECO:0000256" key="1">
    <source>
        <dbReference type="ARBA" id="ARBA00006479"/>
    </source>
</evidence>
<dbReference type="GO" id="GO:0016301">
    <property type="term" value="F:kinase activity"/>
    <property type="evidence" value="ECO:0007669"/>
    <property type="project" value="UniProtKB-KW"/>
</dbReference>
<dbReference type="PANTHER" id="PTHR18964">
    <property type="entry name" value="ROK (REPRESSOR, ORF, KINASE) FAMILY"/>
    <property type="match status" value="1"/>
</dbReference>
<proteinExistence type="inferred from homology"/>
<dbReference type="PANTHER" id="PTHR18964:SF149">
    <property type="entry name" value="BIFUNCTIONAL UDP-N-ACETYLGLUCOSAMINE 2-EPIMERASE_N-ACETYLMANNOSAMINE KINASE"/>
    <property type="match status" value="1"/>
</dbReference>
<comment type="caution">
    <text evidence="2">The sequence shown here is derived from an EMBL/GenBank/DDBJ whole genome shotgun (WGS) entry which is preliminary data.</text>
</comment>